<keyword evidence="1" id="KW-0472">Membrane</keyword>
<dbReference type="Proteomes" id="UP000823900">
    <property type="component" value="Unassembled WGS sequence"/>
</dbReference>
<sequence length="237" mass="25105">MPVLPVLESGGFGAEILENSGLLITALAGLGAALIFLFPLLREEGDESSLKSRGIICMTVLAVSASLFFNTLLNLIPFTKEAMAPLGREEGGSSLLLMAAAVCLAGPAGEEGAFRAFCFRHLRKELGFPGAALLSSLFFGIYHGNLVQGIYAFLLGLVLCWSMEIFGTVKAPLACHMAANASSLILAWTVGKQDLGTGTMVFLCLCSGCIMTVMMVCSTGKVRRNDNETTVNRNPML</sequence>
<dbReference type="GO" id="GO:0080120">
    <property type="term" value="P:CAAX-box protein maturation"/>
    <property type="evidence" value="ECO:0007669"/>
    <property type="project" value="UniProtKB-ARBA"/>
</dbReference>
<organism evidence="3 4">
    <name type="scientific">Candidatus Lachnoclostridium stercoravium</name>
    <dbReference type="NCBI Taxonomy" id="2838633"/>
    <lineage>
        <taxon>Bacteria</taxon>
        <taxon>Bacillati</taxon>
        <taxon>Bacillota</taxon>
        <taxon>Clostridia</taxon>
        <taxon>Lachnospirales</taxon>
        <taxon>Lachnospiraceae</taxon>
    </lineage>
</organism>
<accession>A0A9D2HJI7</accession>
<dbReference type="Pfam" id="PF02517">
    <property type="entry name" value="Rce1-like"/>
    <property type="match status" value="1"/>
</dbReference>
<keyword evidence="1" id="KW-0812">Transmembrane</keyword>
<dbReference type="InterPro" id="IPR003675">
    <property type="entry name" value="Rce1/LyrA-like_dom"/>
</dbReference>
<gene>
    <name evidence="3" type="ORF">IAA07_10220</name>
</gene>
<reference evidence="3" key="2">
    <citation type="submission" date="2021-04" db="EMBL/GenBank/DDBJ databases">
        <authorList>
            <person name="Gilroy R."/>
        </authorList>
    </citation>
    <scope>NUCLEOTIDE SEQUENCE</scope>
    <source>
        <strain evidence="3">CHK178-16964</strain>
    </source>
</reference>
<name>A0A9D2HJI7_9FIRM</name>
<feature type="transmembrane region" description="Helical" evidence="1">
    <location>
        <begin position="197"/>
        <end position="217"/>
    </location>
</feature>
<keyword evidence="3" id="KW-0645">Protease</keyword>
<evidence type="ECO:0000313" key="3">
    <source>
        <dbReference type="EMBL" id="HJA71930.1"/>
    </source>
</evidence>
<keyword evidence="1" id="KW-1133">Transmembrane helix</keyword>
<dbReference type="GO" id="GO:0008237">
    <property type="term" value="F:metallopeptidase activity"/>
    <property type="evidence" value="ECO:0007669"/>
    <property type="project" value="UniProtKB-KW"/>
</dbReference>
<dbReference type="EMBL" id="DWZA01000091">
    <property type="protein sequence ID" value="HJA71930.1"/>
    <property type="molecule type" value="Genomic_DNA"/>
</dbReference>
<reference evidence="3" key="1">
    <citation type="journal article" date="2021" name="PeerJ">
        <title>Extensive microbial diversity within the chicken gut microbiome revealed by metagenomics and culture.</title>
        <authorList>
            <person name="Gilroy R."/>
            <person name="Ravi A."/>
            <person name="Getino M."/>
            <person name="Pursley I."/>
            <person name="Horton D.L."/>
            <person name="Alikhan N.F."/>
            <person name="Baker D."/>
            <person name="Gharbi K."/>
            <person name="Hall N."/>
            <person name="Watson M."/>
            <person name="Adriaenssens E.M."/>
            <person name="Foster-Nyarko E."/>
            <person name="Jarju S."/>
            <person name="Secka A."/>
            <person name="Antonio M."/>
            <person name="Oren A."/>
            <person name="Chaudhuri R.R."/>
            <person name="La Ragione R."/>
            <person name="Hildebrand F."/>
            <person name="Pallen M.J."/>
        </authorList>
    </citation>
    <scope>NUCLEOTIDE SEQUENCE</scope>
    <source>
        <strain evidence="3">CHK178-16964</strain>
    </source>
</reference>
<feature type="transmembrane region" description="Helical" evidence="1">
    <location>
        <begin position="20"/>
        <end position="41"/>
    </location>
</feature>
<dbReference type="AlphaFoldDB" id="A0A9D2HJI7"/>
<proteinExistence type="predicted"/>
<feature type="transmembrane region" description="Helical" evidence="1">
    <location>
        <begin position="53"/>
        <end position="73"/>
    </location>
</feature>
<protein>
    <submittedName>
        <fullName evidence="3">CPBP family intramembrane metalloprotease</fullName>
    </submittedName>
</protein>
<comment type="caution">
    <text evidence="3">The sequence shown here is derived from an EMBL/GenBank/DDBJ whole genome shotgun (WGS) entry which is preliminary data.</text>
</comment>
<evidence type="ECO:0000313" key="4">
    <source>
        <dbReference type="Proteomes" id="UP000823900"/>
    </source>
</evidence>
<dbReference type="GO" id="GO:0004175">
    <property type="term" value="F:endopeptidase activity"/>
    <property type="evidence" value="ECO:0007669"/>
    <property type="project" value="UniProtKB-ARBA"/>
</dbReference>
<evidence type="ECO:0000259" key="2">
    <source>
        <dbReference type="Pfam" id="PF02517"/>
    </source>
</evidence>
<feature type="transmembrane region" description="Helical" evidence="1">
    <location>
        <begin position="173"/>
        <end position="191"/>
    </location>
</feature>
<evidence type="ECO:0000256" key="1">
    <source>
        <dbReference type="SAM" id="Phobius"/>
    </source>
</evidence>
<keyword evidence="3" id="KW-0482">Metalloprotease</keyword>
<keyword evidence="3" id="KW-0378">Hydrolase</keyword>
<feature type="domain" description="CAAX prenyl protease 2/Lysostaphin resistance protein A-like" evidence="2">
    <location>
        <begin position="94"/>
        <end position="181"/>
    </location>
</feature>